<keyword evidence="2" id="KW-1185">Reference proteome</keyword>
<protein>
    <submittedName>
        <fullName evidence="1">Unnamed protein product</fullName>
    </submittedName>
</protein>
<comment type="caution">
    <text evidence="1">The sequence shown here is derived from an EMBL/GenBank/DDBJ whole genome shotgun (WGS) entry which is preliminary data.</text>
</comment>
<sequence length="116" mass="13213">MPRKQFRFVLTSSSLSKEICLVSHNECFSKTDPQTTKQSKSRPLRGSTSICQLYRLIFTPLIAKTSTDNTKSSSKIYRTREEMVVDAWCVVEIFDDGSNPNTVWEISGYQEVIPTP</sequence>
<evidence type="ECO:0000313" key="1">
    <source>
        <dbReference type="EMBL" id="GMF36502.1"/>
    </source>
</evidence>
<reference evidence="1" key="1">
    <citation type="submission" date="2023-04" db="EMBL/GenBank/DDBJ databases">
        <title>Phytophthora fragariaefolia NBRC 109709.</title>
        <authorList>
            <person name="Ichikawa N."/>
            <person name="Sato H."/>
            <person name="Tonouchi N."/>
        </authorList>
    </citation>
    <scope>NUCLEOTIDE SEQUENCE</scope>
    <source>
        <strain evidence="1">NBRC 109709</strain>
    </source>
</reference>
<gene>
    <name evidence="1" type="ORF">Pfra01_000996900</name>
</gene>
<organism evidence="1 2">
    <name type="scientific">Phytophthora fragariaefolia</name>
    <dbReference type="NCBI Taxonomy" id="1490495"/>
    <lineage>
        <taxon>Eukaryota</taxon>
        <taxon>Sar</taxon>
        <taxon>Stramenopiles</taxon>
        <taxon>Oomycota</taxon>
        <taxon>Peronosporomycetes</taxon>
        <taxon>Peronosporales</taxon>
        <taxon>Peronosporaceae</taxon>
        <taxon>Phytophthora</taxon>
    </lineage>
</organism>
<dbReference type="Proteomes" id="UP001165121">
    <property type="component" value="Unassembled WGS sequence"/>
</dbReference>
<evidence type="ECO:0000313" key="2">
    <source>
        <dbReference type="Proteomes" id="UP001165121"/>
    </source>
</evidence>
<dbReference type="EMBL" id="BSXT01000948">
    <property type="protein sequence ID" value="GMF36502.1"/>
    <property type="molecule type" value="Genomic_DNA"/>
</dbReference>
<proteinExistence type="predicted"/>
<dbReference type="AlphaFoldDB" id="A0A9W7CQL2"/>
<name>A0A9W7CQL2_9STRA</name>
<accession>A0A9W7CQL2</accession>